<evidence type="ECO:0000256" key="1">
    <source>
        <dbReference type="ARBA" id="ARBA00022942"/>
    </source>
</evidence>
<evidence type="ECO:0000313" key="3">
    <source>
        <dbReference type="Proteomes" id="UP000011082"/>
    </source>
</evidence>
<dbReference type="OMA" id="FHDVQMY"/>
<dbReference type="Pfam" id="PF00227">
    <property type="entry name" value="Proteasome"/>
    <property type="match status" value="1"/>
</dbReference>
<dbReference type="InterPro" id="IPR050115">
    <property type="entry name" value="Proteasome_alpha"/>
</dbReference>
<reference evidence="3" key="1">
    <citation type="submission" date="2011-05" db="EMBL/GenBank/DDBJ databases">
        <title>The genome sequence of Vittaforma corneae strain ATCC 50505.</title>
        <authorList>
            <consortium name="The Broad Institute Genome Sequencing Platform"/>
            <person name="Cuomo C."/>
            <person name="Didier E."/>
            <person name="Bowers L."/>
            <person name="Young S.K."/>
            <person name="Zeng Q."/>
            <person name="Gargeya S."/>
            <person name="Fitzgerald M."/>
            <person name="Haas B."/>
            <person name="Abouelleil A."/>
            <person name="Alvarado L."/>
            <person name="Arachchi H.M."/>
            <person name="Berlin A."/>
            <person name="Chapman S.B."/>
            <person name="Gearin G."/>
            <person name="Goldberg J."/>
            <person name="Griggs A."/>
            <person name="Gujja S."/>
            <person name="Hansen M."/>
            <person name="Heiman D."/>
            <person name="Howarth C."/>
            <person name="Larimer J."/>
            <person name="Lui A."/>
            <person name="MacDonald P.J.P."/>
            <person name="McCowen C."/>
            <person name="Montmayeur A."/>
            <person name="Murphy C."/>
            <person name="Neiman D."/>
            <person name="Pearson M."/>
            <person name="Priest M."/>
            <person name="Roberts A."/>
            <person name="Saif S."/>
            <person name="Shea T."/>
            <person name="Sisk P."/>
            <person name="Stolte C."/>
            <person name="Sykes S."/>
            <person name="Wortman J."/>
            <person name="Nusbaum C."/>
            <person name="Birren B."/>
        </authorList>
    </citation>
    <scope>NUCLEOTIDE SEQUENCE [LARGE SCALE GENOMIC DNA]</scope>
    <source>
        <strain evidence="3">ATCC 50505</strain>
    </source>
</reference>
<dbReference type="PANTHER" id="PTHR11599">
    <property type="entry name" value="PROTEASOME SUBUNIT ALPHA/BETA"/>
    <property type="match status" value="1"/>
</dbReference>
<dbReference type="RefSeq" id="XP_007604554.1">
    <property type="nucleotide sequence ID" value="XM_007604492.1"/>
</dbReference>
<dbReference type="OrthoDB" id="10248542at2759"/>
<dbReference type="GeneID" id="19881819"/>
<name>L2GMQ7_VITCO</name>
<dbReference type="Proteomes" id="UP000011082">
    <property type="component" value="Unassembled WGS sequence"/>
</dbReference>
<dbReference type="SUPFAM" id="SSF56235">
    <property type="entry name" value="N-terminal nucleophile aminohydrolases (Ntn hydrolases)"/>
    <property type="match status" value="1"/>
</dbReference>
<gene>
    <name evidence="2" type="ORF">VICG_01108</name>
</gene>
<keyword evidence="3" id="KW-1185">Reference proteome</keyword>
<evidence type="ECO:0008006" key="4">
    <source>
        <dbReference type="Google" id="ProtNLM"/>
    </source>
</evidence>
<keyword evidence="1" id="KW-0647">Proteasome</keyword>
<sequence length="224" mass="25363">MQRGVFGINAIGFKYKNGVIAAVDTGASYGMKVVYGMQSVFKATDNCIIVFSGLLSDVQFLRKFIKQEIESDVGRKLDPQGIHKMIQRILYQKRSEAAPMNVSAIVCGINQKKNEIFESTDNKGRMLGVVNSKGNFWFEDSAAVSFSSNFVLPILRERDLDNLEKEDAIKLMEECFRILCYKDCRSTNNIQIGIVEEGNMEILQSYNISTNWMIGKQEEEILIE</sequence>
<dbReference type="AlphaFoldDB" id="L2GMQ7"/>
<dbReference type="GO" id="GO:0051603">
    <property type="term" value="P:proteolysis involved in protein catabolic process"/>
    <property type="evidence" value="ECO:0007669"/>
    <property type="project" value="InterPro"/>
</dbReference>
<dbReference type="FunCoup" id="L2GMQ7">
    <property type="interactions" value="304"/>
</dbReference>
<dbReference type="InterPro" id="IPR029055">
    <property type="entry name" value="Ntn_hydrolases_N"/>
</dbReference>
<dbReference type="EMBL" id="JH370137">
    <property type="protein sequence ID" value="ELA41924.1"/>
    <property type="molecule type" value="Genomic_DNA"/>
</dbReference>
<dbReference type="Gene3D" id="3.60.20.10">
    <property type="entry name" value="Glutamine Phosphoribosylpyrophosphate, subunit 1, domain 1"/>
    <property type="match status" value="1"/>
</dbReference>
<dbReference type="VEuPathDB" id="MicrosporidiaDB:VICG_01108"/>
<protein>
    <recommendedName>
        <fullName evidence="4">Proteasome subunit beta</fullName>
    </recommendedName>
</protein>
<dbReference type="InterPro" id="IPR001353">
    <property type="entry name" value="Proteasome_sua/b"/>
</dbReference>
<dbReference type="InParanoid" id="L2GMQ7"/>
<dbReference type="HOGENOM" id="CLU_072435_1_0_1"/>
<proteinExistence type="predicted"/>
<evidence type="ECO:0000313" key="2">
    <source>
        <dbReference type="EMBL" id="ELA41924.1"/>
    </source>
</evidence>
<accession>L2GMQ7</accession>
<dbReference type="GO" id="GO:0005839">
    <property type="term" value="C:proteasome core complex"/>
    <property type="evidence" value="ECO:0007669"/>
    <property type="project" value="InterPro"/>
</dbReference>
<dbReference type="STRING" id="993615.L2GMQ7"/>
<organism evidence="2 3">
    <name type="scientific">Vittaforma corneae (strain ATCC 50505)</name>
    <name type="common">Microsporidian parasite</name>
    <name type="synonym">Nosema corneum</name>
    <dbReference type="NCBI Taxonomy" id="993615"/>
    <lineage>
        <taxon>Eukaryota</taxon>
        <taxon>Fungi</taxon>
        <taxon>Fungi incertae sedis</taxon>
        <taxon>Microsporidia</taxon>
        <taxon>Nosematidae</taxon>
        <taxon>Vittaforma</taxon>
    </lineage>
</organism>